<dbReference type="GO" id="GO:0005737">
    <property type="term" value="C:cytoplasm"/>
    <property type="evidence" value="ECO:0007669"/>
    <property type="project" value="UniProtKB-SubCell"/>
</dbReference>
<dbReference type="CDD" id="cd01448">
    <property type="entry name" value="TST_Repeat_1"/>
    <property type="match status" value="1"/>
</dbReference>
<keyword evidence="3 10" id="KW-0808">Transferase</keyword>
<dbReference type="InterPro" id="IPR001307">
    <property type="entry name" value="Thiosulphate_STrfase_CS"/>
</dbReference>
<dbReference type="SMART" id="SM00450">
    <property type="entry name" value="RHOD"/>
    <property type="match status" value="2"/>
</dbReference>
<evidence type="ECO:0000259" key="9">
    <source>
        <dbReference type="PROSITE" id="PS50206"/>
    </source>
</evidence>
<evidence type="ECO:0000256" key="6">
    <source>
        <dbReference type="ARBA" id="ARBA00066832"/>
    </source>
</evidence>
<comment type="caution">
    <text evidence="10">The sequence shown here is derived from an EMBL/GenBank/DDBJ whole genome shotgun (WGS) entry which is preliminary data.</text>
</comment>
<reference evidence="10 11" key="1">
    <citation type="submission" date="2016-02" db="EMBL/GenBank/DDBJ databases">
        <authorList>
            <person name="Wen L."/>
            <person name="He K."/>
            <person name="Yang H."/>
        </authorList>
    </citation>
    <scope>NUCLEOTIDE SEQUENCE [LARGE SCALE GENOMIC DNA]</scope>
    <source>
        <strain evidence="10 11">CV58</strain>
    </source>
</reference>
<keyword evidence="10" id="KW-0670">Pyruvate</keyword>
<dbReference type="GO" id="GO:0016784">
    <property type="term" value="F:3-mercaptopyruvate sulfurtransferase activity"/>
    <property type="evidence" value="ECO:0007669"/>
    <property type="project" value="UniProtKB-EC"/>
</dbReference>
<dbReference type="InterPro" id="IPR045078">
    <property type="entry name" value="TST/MPST-like"/>
</dbReference>
<evidence type="ECO:0000256" key="3">
    <source>
        <dbReference type="ARBA" id="ARBA00022679"/>
    </source>
</evidence>
<feature type="domain" description="Rhodanese" evidence="9">
    <location>
        <begin position="165"/>
        <end position="279"/>
    </location>
</feature>
<dbReference type="NCBIfam" id="NF008557">
    <property type="entry name" value="PRK11493.1"/>
    <property type="match status" value="1"/>
</dbReference>
<dbReference type="PROSITE" id="PS00380">
    <property type="entry name" value="RHODANESE_1"/>
    <property type="match status" value="1"/>
</dbReference>
<dbReference type="Pfam" id="PF00581">
    <property type="entry name" value="Rhodanese"/>
    <property type="match status" value="2"/>
</dbReference>
<dbReference type="CDD" id="cd01449">
    <property type="entry name" value="TST_Repeat_2"/>
    <property type="match status" value="1"/>
</dbReference>
<feature type="domain" description="Rhodanese" evidence="9">
    <location>
        <begin position="17"/>
        <end position="134"/>
    </location>
</feature>
<evidence type="ECO:0000256" key="8">
    <source>
        <dbReference type="ARBA" id="ARBA00078354"/>
    </source>
</evidence>
<dbReference type="OrthoDB" id="9781034at2"/>
<keyword evidence="2" id="KW-0963">Cytoplasm</keyword>
<protein>
    <recommendedName>
        <fullName evidence="7">3-mercaptopyruvate sulfurtransferase</fullName>
        <ecNumber evidence="6">2.8.1.2</ecNumber>
    </recommendedName>
    <alternativeName>
        <fullName evidence="8">Rhodanese-like protein</fullName>
    </alternativeName>
</protein>
<sequence length="282" mass="30353">MSLPDLIDCDWLAAHLAEPDLLVFDASFYLPDEGRDARGGFLSTHIPGARFFDIEVFSDTDTDLAHMAPSAGRFARLAGELGISNTSRVVVYDQKGLFSAARVWWLLRLFGHEQVAVLDGGLPLWSAGGRKIVSGASIPAPKVSFLPKLNARLLRGLGDIEVNLHSKAALVLDARSAERFAGEAAEPRPGLASGHIPGSRNLHYTKLLDENACFKSAEELRSLFIALGVEQTRPVITSCGSGITAAILNLGLHLAGFEMGALYDGSWAEWGSREDMPKEQGA</sequence>
<name>A0A139SYB1_9GAMM</name>
<evidence type="ECO:0000313" key="11">
    <source>
        <dbReference type="Proteomes" id="UP000072660"/>
    </source>
</evidence>
<proteinExistence type="predicted"/>
<dbReference type="RefSeq" id="WP_068386217.1">
    <property type="nucleotide sequence ID" value="NZ_LSZO01000003.1"/>
</dbReference>
<dbReference type="GO" id="GO:0004792">
    <property type="term" value="F:thiosulfate-cyanide sulfurtransferase activity"/>
    <property type="evidence" value="ECO:0007669"/>
    <property type="project" value="InterPro"/>
</dbReference>
<keyword evidence="4" id="KW-0677">Repeat</keyword>
<organism evidence="10 11">
    <name type="scientific">Ventosimonas gracilis</name>
    <dbReference type="NCBI Taxonomy" id="1680762"/>
    <lineage>
        <taxon>Bacteria</taxon>
        <taxon>Pseudomonadati</taxon>
        <taxon>Pseudomonadota</taxon>
        <taxon>Gammaproteobacteria</taxon>
        <taxon>Pseudomonadales</taxon>
        <taxon>Ventosimonadaceae</taxon>
        <taxon>Ventosimonas</taxon>
    </lineage>
</organism>
<dbReference type="AlphaFoldDB" id="A0A139SYB1"/>
<comment type="subcellular location">
    <subcellularLocation>
        <location evidence="1">Cytoplasm</location>
    </subcellularLocation>
</comment>
<dbReference type="PROSITE" id="PS50206">
    <property type="entry name" value="RHODANESE_3"/>
    <property type="match status" value="2"/>
</dbReference>
<dbReference type="InterPro" id="IPR036873">
    <property type="entry name" value="Rhodanese-like_dom_sf"/>
</dbReference>
<evidence type="ECO:0000256" key="4">
    <source>
        <dbReference type="ARBA" id="ARBA00022737"/>
    </source>
</evidence>
<dbReference type="PANTHER" id="PTHR11364">
    <property type="entry name" value="THIOSULFATE SULFERTANSFERASE"/>
    <property type="match status" value="1"/>
</dbReference>
<dbReference type="PANTHER" id="PTHR11364:SF27">
    <property type="entry name" value="SULFURTRANSFERASE"/>
    <property type="match status" value="1"/>
</dbReference>
<keyword evidence="11" id="KW-1185">Reference proteome</keyword>
<dbReference type="Gene3D" id="3.40.250.10">
    <property type="entry name" value="Rhodanese-like domain"/>
    <property type="match status" value="2"/>
</dbReference>
<dbReference type="SUPFAM" id="SSF52821">
    <property type="entry name" value="Rhodanese/Cell cycle control phosphatase"/>
    <property type="match status" value="2"/>
</dbReference>
<dbReference type="EMBL" id="LSZO01000003">
    <property type="protein sequence ID" value="KXU39464.1"/>
    <property type="molecule type" value="Genomic_DNA"/>
</dbReference>
<evidence type="ECO:0000313" key="10">
    <source>
        <dbReference type="EMBL" id="KXU39464.1"/>
    </source>
</evidence>
<gene>
    <name evidence="10" type="primary">sseA</name>
    <name evidence="10" type="ORF">AXE65_08130</name>
</gene>
<evidence type="ECO:0000256" key="5">
    <source>
        <dbReference type="ARBA" id="ARBA00051793"/>
    </source>
</evidence>
<evidence type="ECO:0000256" key="7">
    <source>
        <dbReference type="ARBA" id="ARBA00070833"/>
    </source>
</evidence>
<dbReference type="InterPro" id="IPR001763">
    <property type="entry name" value="Rhodanese-like_dom"/>
</dbReference>
<dbReference type="EC" id="2.8.1.2" evidence="6"/>
<comment type="catalytic activity">
    <reaction evidence="5">
        <text>2-oxo-3-sulfanylpropanoate + [thioredoxin]-dithiol = [thioredoxin]-disulfide + hydrogen sulfide + pyruvate + H(+)</text>
        <dbReference type="Rhea" id="RHEA:21740"/>
        <dbReference type="Rhea" id="RHEA-COMP:10698"/>
        <dbReference type="Rhea" id="RHEA-COMP:10700"/>
        <dbReference type="ChEBI" id="CHEBI:15361"/>
        <dbReference type="ChEBI" id="CHEBI:15378"/>
        <dbReference type="ChEBI" id="CHEBI:29919"/>
        <dbReference type="ChEBI" id="CHEBI:29950"/>
        <dbReference type="ChEBI" id="CHEBI:50058"/>
        <dbReference type="ChEBI" id="CHEBI:57678"/>
        <dbReference type="EC" id="2.8.1.2"/>
    </reaction>
    <physiologicalReaction direction="left-to-right" evidence="5">
        <dbReference type="Rhea" id="RHEA:21741"/>
    </physiologicalReaction>
</comment>
<evidence type="ECO:0000256" key="2">
    <source>
        <dbReference type="ARBA" id="ARBA00022490"/>
    </source>
</evidence>
<dbReference type="FunFam" id="3.40.250.10:FF:000001">
    <property type="entry name" value="Sulfurtransferase"/>
    <property type="match status" value="1"/>
</dbReference>
<evidence type="ECO:0000256" key="1">
    <source>
        <dbReference type="ARBA" id="ARBA00004496"/>
    </source>
</evidence>
<accession>A0A139SYB1</accession>
<dbReference type="FunFam" id="3.40.250.10:FF:000015">
    <property type="entry name" value="Sulfurtransferase"/>
    <property type="match status" value="1"/>
</dbReference>
<dbReference type="Proteomes" id="UP000072660">
    <property type="component" value="Unassembled WGS sequence"/>
</dbReference>